<dbReference type="SUPFAM" id="SSF47598">
    <property type="entry name" value="Ribbon-helix-helix"/>
    <property type="match status" value="1"/>
</dbReference>
<dbReference type="STRING" id="1122938.SAMN05660772_02558"/>
<dbReference type="EMBL" id="FWWV01000022">
    <property type="protein sequence ID" value="SMB85853.1"/>
    <property type="molecule type" value="Genomic_DNA"/>
</dbReference>
<dbReference type="RefSeq" id="WP_084257224.1">
    <property type="nucleotide sequence ID" value="NZ_FWWV01000022.1"/>
</dbReference>
<dbReference type="InterPro" id="IPR008651">
    <property type="entry name" value="Uncharacterised_HicB"/>
</dbReference>
<dbReference type="InterPro" id="IPR010985">
    <property type="entry name" value="Ribbon_hlx_hlx"/>
</dbReference>
<proteinExistence type="predicted"/>
<protein>
    <submittedName>
        <fullName evidence="1">Predicted nuclease of the RNAse H fold, HicB family</fullName>
    </submittedName>
</protein>
<name>A0A1W1UXQ4_9PAST</name>
<evidence type="ECO:0000313" key="2">
    <source>
        <dbReference type="Proteomes" id="UP000192408"/>
    </source>
</evidence>
<dbReference type="InterPro" id="IPR035069">
    <property type="entry name" value="TTHA1013/TTHA0281-like"/>
</dbReference>
<dbReference type="Proteomes" id="UP000192408">
    <property type="component" value="Unassembled WGS sequence"/>
</dbReference>
<dbReference type="SUPFAM" id="SSF143100">
    <property type="entry name" value="TTHA1013/TTHA0281-like"/>
    <property type="match status" value="1"/>
</dbReference>
<dbReference type="Pfam" id="PF05534">
    <property type="entry name" value="HicB"/>
    <property type="match status" value="1"/>
</dbReference>
<keyword evidence="2" id="KW-1185">Reference proteome</keyword>
<gene>
    <name evidence="1" type="ORF">SAMN05660772_02558</name>
</gene>
<dbReference type="GO" id="GO:0006355">
    <property type="term" value="P:regulation of DNA-templated transcription"/>
    <property type="evidence" value="ECO:0007669"/>
    <property type="project" value="InterPro"/>
</dbReference>
<dbReference type="AlphaFoldDB" id="A0A1W1UXQ4"/>
<sequence>METMKYKDFIDSVEISISDNVLHGKLLHINGLITYEAETPTALETAFREAVDEYLTDCRTRGINPQKTCSGKFNVRIDPEKHRIISSIAQKQHTTINALTKEAIDLVIEKYNPVFEKTHRHTPPL</sequence>
<accession>A0A1W1UXQ4</accession>
<organism evidence="1 2">
    <name type="scientific">Pasteurella testudinis DSM 23072</name>
    <dbReference type="NCBI Taxonomy" id="1122938"/>
    <lineage>
        <taxon>Bacteria</taxon>
        <taxon>Pseudomonadati</taxon>
        <taxon>Pseudomonadota</taxon>
        <taxon>Gammaproteobacteria</taxon>
        <taxon>Pasteurellales</taxon>
        <taxon>Pasteurellaceae</taxon>
        <taxon>Pasteurella</taxon>
    </lineage>
</organism>
<evidence type="ECO:0000313" key="1">
    <source>
        <dbReference type="EMBL" id="SMB85853.1"/>
    </source>
</evidence>
<reference evidence="2" key="1">
    <citation type="submission" date="2017-04" db="EMBL/GenBank/DDBJ databases">
        <authorList>
            <person name="Varghese N."/>
            <person name="Submissions S."/>
        </authorList>
    </citation>
    <scope>NUCLEOTIDE SEQUENCE [LARGE SCALE GENOMIC DNA]</scope>
    <source>
        <strain evidence="2">DSM 23072</strain>
    </source>
</reference>